<evidence type="ECO:0000259" key="3">
    <source>
        <dbReference type="Pfam" id="PF00588"/>
    </source>
</evidence>
<dbReference type="GO" id="GO:0008173">
    <property type="term" value="F:RNA methyltransferase activity"/>
    <property type="evidence" value="ECO:0007669"/>
    <property type="project" value="InterPro"/>
</dbReference>
<comment type="caution">
    <text evidence="4">The sequence shown here is derived from an EMBL/GenBank/DDBJ whole genome shotgun (WGS) entry which is preliminary data.</text>
</comment>
<protein>
    <submittedName>
        <fullName evidence="4">TrmH family RNA methyltransferase</fullName>
    </submittedName>
</protein>
<evidence type="ECO:0000313" key="5">
    <source>
        <dbReference type="Proteomes" id="UP000261082"/>
    </source>
</evidence>
<dbReference type="SUPFAM" id="SSF75217">
    <property type="entry name" value="alpha/beta knot"/>
    <property type="match status" value="1"/>
</dbReference>
<dbReference type="EMBL" id="QVID01000002">
    <property type="protein sequence ID" value="RFN58239.1"/>
    <property type="molecule type" value="Genomic_DNA"/>
</dbReference>
<keyword evidence="1 4" id="KW-0489">Methyltransferase</keyword>
<name>A0A3E1Q7X5_9FLAO</name>
<evidence type="ECO:0000256" key="2">
    <source>
        <dbReference type="ARBA" id="ARBA00022679"/>
    </source>
</evidence>
<dbReference type="OrthoDB" id="9795352at2"/>
<organism evidence="4 5">
    <name type="scientific">Marixanthomonas ophiurae</name>
    <dbReference type="NCBI Taxonomy" id="387659"/>
    <lineage>
        <taxon>Bacteria</taxon>
        <taxon>Pseudomonadati</taxon>
        <taxon>Bacteroidota</taxon>
        <taxon>Flavobacteriia</taxon>
        <taxon>Flavobacteriales</taxon>
        <taxon>Flavobacteriaceae</taxon>
        <taxon>Marixanthomonas</taxon>
    </lineage>
</organism>
<dbReference type="InterPro" id="IPR029028">
    <property type="entry name" value="Alpha/beta_knot_MTases"/>
</dbReference>
<dbReference type="CDD" id="cd18082">
    <property type="entry name" value="SpoU-like_family"/>
    <property type="match status" value="1"/>
</dbReference>
<reference evidence="4 5" key="1">
    <citation type="journal article" date="2007" name="Int. J. Syst. Evol. Microbiol.">
        <title>Marixanthomonas ophiurae gen. nov., sp. nov., a marine bacterium of the family Flavobacteriaceae isolated from a deep-sea brittle star.</title>
        <authorList>
            <person name="Romanenko L.A."/>
            <person name="Uchino M."/>
            <person name="Frolova G.M."/>
            <person name="Mikhailov V.V."/>
        </authorList>
    </citation>
    <scope>NUCLEOTIDE SEQUENCE [LARGE SCALE GENOMIC DNA]</scope>
    <source>
        <strain evidence="4 5">KMM 3046</strain>
    </source>
</reference>
<dbReference type="InterPro" id="IPR001537">
    <property type="entry name" value="SpoU_MeTrfase"/>
</dbReference>
<dbReference type="AlphaFoldDB" id="A0A3E1Q7X5"/>
<evidence type="ECO:0000313" key="4">
    <source>
        <dbReference type="EMBL" id="RFN58239.1"/>
    </source>
</evidence>
<keyword evidence="5" id="KW-1185">Reference proteome</keyword>
<dbReference type="InterPro" id="IPR029026">
    <property type="entry name" value="tRNA_m1G_MTases_N"/>
</dbReference>
<dbReference type="Pfam" id="PF00588">
    <property type="entry name" value="SpoU_methylase"/>
    <property type="match status" value="1"/>
</dbReference>
<gene>
    <name evidence="4" type="ORF">DZ858_13500</name>
</gene>
<accession>A0A3E1Q7X5</accession>
<dbReference type="RefSeq" id="WP_117160187.1">
    <property type="nucleotide sequence ID" value="NZ_QVID01000002.1"/>
</dbReference>
<dbReference type="GO" id="GO:0032259">
    <property type="term" value="P:methylation"/>
    <property type="evidence" value="ECO:0007669"/>
    <property type="project" value="UniProtKB-KW"/>
</dbReference>
<dbReference type="Gene3D" id="3.40.1280.10">
    <property type="match status" value="1"/>
</dbReference>
<keyword evidence="2 4" id="KW-0808">Transferase</keyword>
<dbReference type="PANTHER" id="PTHR43191">
    <property type="entry name" value="RRNA METHYLTRANSFERASE 3"/>
    <property type="match status" value="1"/>
</dbReference>
<feature type="domain" description="tRNA/rRNA methyltransferase SpoU type" evidence="3">
    <location>
        <begin position="19"/>
        <end position="162"/>
    </location>
</feature>
<sequence length="168" mass="18492">MPNQLTHTSTDFPTKKFPIKVICDGVQSPANVGALFRVCEAFGVSEIIFCNTAVNFSSSRLLKTARNTNKTVLYRVSEDLSSEIKKLKKEQYKLLALELTDESIPLEKLQLVEGNKVALFVGNEKHGVSETVLNTISQSVHITMFGENSSLNVTQATGIALFTLTKLL</sequence>
<dbReference type="GO" id="GO:0003723">
    <property type="term" value="F:RNA binding"/>
    <property type="evidence" value="ECO:0007669"/>
    <property type="project" value="InterPro"/>
</dbReference>
<dbReference type="Proteomes" id="UP000261082">
    <property type="component" value="Unassembled WGS sequence"/>
</dbReference>
<proteinExistence type="predicted"/>
<evidence type="ECO:0000256" key="1">
    <source>
        <dbReference type="ARBA" id="ARBA00022603"/>
    </source>
</evidence>
<dbReference type="PANTHER" id="PTHR43191:SF2">
    <property type="entry name" value="RRNA METHYLTRANSFERASE 3, MITOCHONDRIAL"/>
    <property type="match status" value="1"/>
</dbReference>
<dbReference type="InterPro" id="IPR051259">
    <property type="entry name" value="rRNA_Methyltransferase"/>
</dbReference>
<dbReference type="GO" id="GO:0006396">
    <property type="term" value="P:RNA processing"/>
    <property type="evidence" value="ECO:0007669"/>
    <property type="project" value="InterPro"/>
</dbReference>